<proteinExistence type="predicted"/>
<dbReference type="GO" id="GO:0004803">
    <property type="term" value="F:transposase activity"/>
    <property type="evidence" value="ECO:0007669"/>
    <property type="project" value="InterPro"/>
</dbReference>
<dbReference type="Proteomes" id="UP000565579">
    <property type="component" value="Unassembled WGS sequence"/>
</dbReference>
<accession>A0A7X0U0T3</accession>
<dbReference type="EMBL" id="JACHMI010000001">
    <property type="protein sequence ID" value="MBB6550873.1"/>
    <property type="molecule type" value="Genomic_DNA"/>
</dbReference>
<keyword evidence="3" id="KW-1185">Reference proteome</keyword>
<comment type="caution">
    <text evidence="2">The sequence shown here is derived from an EMBL/GenBank/DDBJ whole genome shotgun (WGS) entry which is preliminary data.</text>
</comment>
<sequence length="58" mass="6779">MTTVASDSTHVRAYDLNIITEWHSRYGGRGILIYWHVERRSRVVRSRTLRASASECTR</sequence>
<evidence type="ECO:0000313" key="2">
    <source>
        <dbReference type="EMBL" id="MBB6550873.1"/>
    </source>
</evidence>
<organism evidence="2 3">
    <name type="scientific">Nonomuraea rubra</name>
    <dbReference type="NCBI Taxonomy" id="46180"/>
    <lineage>
        <taxon>Bacteria</taxon>
        <taxon>Bacillati</taxon>
        <taxon>Actinomycetota</taxon>
        <taxon>Actinomycetes</taxon>
        <taxon>Streptosporangiales</taxon>
        <taxon>Streptosporangiaceae</taxon>
        <taxon>Nonomuraea</taxon>
    </lineage>
</organism>
<dbReference type="RefSeq" id="WP_185105069.1">
    <property type="nucleotide sequence ID" value="NZ_BAAAXY010000276.1"/>
</dbReference>
<dbReference type="GO" id="GO:0006313">
    <property type="term" value="P:DNA transposition"/>
    <property type="evidence" value="ECO:0007669"/>
    <property type="project" value="InterPro"/>
</dbReference>
<dbReference type="Pfam" id="PF01526">
    <property type="entry name" value="DDE_Tnp_Tn3"/>
    <property type="match status" value="1"/>
</dbReference>
<evidence type="ECO:0000259" key="1">
    <source>
        <dbReference type="Pfam" id="PF01526"/>
    </source>
</evidence>
<dbReference type="AlphaFoldDB" id="A0A7X0U0T3"/>
<name>A0A7X0U0T3_9ACTN</name>
<dbReference type="InterPro" id="IPR002513">
    <property type="entry name" value="Tn3_Tnp_DDE_dom"/>
</dbReference>
<reference evidence="2 3" key="1">
    <citation type="submission" date="2020-08" db="EMBL/GenBank/DDBJ databases">
        <title>Sequencing the genomes of 1000 actinobacteria strains.</title>
        <authorList>
            <person name="Klenk H.-P."/>
        </authorList>
    </citation>
    <scope>NUCLEOTIDE SEQUENCE [LARGE SCALE GENOMIC DNA]</scope>
    <source>
        <strain evidence="2 3">DSM 43768</strain>
    </source>
</reference>
<evidence type="ECO:0000313" key="3">
    <source>
        <dbReference type="Proteomes" id="UP000565579"/>
    </source>
</evidence>
<protein>
    <submittedName>
        <fullName evidence="2">TnpA family transposase</fullName>
    </submittedName>
</protein>
<gene>
    <name evidence="2" type="ORF">HD593_005668</name>
</gene>
<feature type="domain" description="Tn3 transposase DDE" evidence="1">
    <location>
        <begin position="2"/>
        <end position="56"/>
    </location>
</feature>